<evidence type="ECO:0000256" key="2">
    <source>
        <dbReference type="ARBA" id="ARBA00001947"/>
    </source>
</evidence>
<evidence type="ECO:0000256" key="1">
    <source>
        <dbReference type="ARBA" id="ARBA00001107"/>
    </source>
</evidence>
<keyword evidence="7 14" id="KW-0808">Transferase</keyword>
<dbReference type="Pfam" id="PF02744">
    <property type="entry name" value="GalP_UDP_tr_C"/>
    <property type="match status" value="1"/>
</dbReference>
<dbReference type="PIRSF" id="PIRSF000808">
    <property type="entry name" value="GalT"/>
    <property type="match status" value="1"/>
</dbReference>
<dbReference type="PANTHER" id="PTHR11943:SF1">
    <property type="entry name" value="GALACTOSE-1-PHOSPHATE URIDYLYLTRANSFERASE"/>
    <property type="match status" value="1"/>
</dbReference>
<dbReference type="GO" id="GO:0008108">
    <property type="term" value="F:UDP-glucose:hexose-1-phosphate uridylyltransferase activity"/>
    <property type="evidence" value="ECO:0007669"/>
    <property type="project" value="UniProtKB-EC"/>
</dbReference>
<protein>
    <recommendedName>
        <fullName evidence="6 13">Galactose-1-phosphate uridylyltransferase</fullName>
        <ecNumber evidence="5 13">2.7.7.12</ecNumber>
    </recommendedName>
</protein>
<comment type="cofactor">
    <cofactor evidence="2">
        <name>Zn(2+)</name>
        <dbReference type="ChEBI" id="CHEBI:29105"/>
    </cofactor>
</comment>
<evidence type="ECO:0000313" key="18">
    <source>
        <dbReference type="Proteomes" id="UP001221208"/>
    </source>
</evidence>
<evidence type="ECO:0000256" key="4">
    <source>
        <dbReference type="ARBA" id="ARBA00010951"/>
    </source>
</evidence>
<dbReference type="Pfam" id="PF01087">
    <property type="entry name" value="GalP_UDP_transf"/>
    <property type="match status" value="1"/>
</dbReference>
<comment type="pathway">
    <text evidence="3 14">Carbohydrate metabolism; galactose metabolism.</text>
</comment>
<keyword evidence="10" id="KW-0862">Zinc</keyword>
<evidence type="ECO:0000256" key="11">
    <source>
        <dbReference type="ARBA" id="ARBA00023144"/>
    </source>
</evidence>
<keyword evidence="11 14" id="KW-0299">Galactose metabolism</keyword>
<name>A0ABT5JXA4_9BURK</name>
<evidence type="ECO:0000259" key="16">
    <source>
        <dbReference type="Pfam" id="PF02744"/>
    </source>
</evidence>
<dbReference type="SUPFAM" id="SSF54197">
    <property type="entry name" value="HIT-like"/>
    <property type="match status" value="2"/>
</dbReference>
<reference evidence="17 18" key="1">
    <citation type="submission" date="2022-10" db="EMBL/GenBank/DDBJ databases">
        <title>Janthinobacterium sp. hw3 Genome sequencing.</title>
        <authorList>
            <person name="Park S."/>
        </authorList>
    </citation>
    <scope>NUCLEOTIDE SEQUENCE [LARGE SCALE GENOMIC DNA]</scope>
    <source>
        <strain evidence="18">hw3</strain>
    </source>
</reference>
<dbReference type="InterPro" id="IPR019779">
    <property type="entry name" value="GalP_UDPtransf1_His-AS"/>
</dbReference>
<proteinExistence type="inferred from homology"/>
<accession>A0ABT5JXA4</accession>
<evidence type="ECO:0000256" key="8">
    <source>
        <dbReference type="ARBA" id="ARBA00022695"/>
    </source>
</evidence>
<dbReference type="PROSITE" id="PS00117">
    <property type="entry name" value="GAL_P_UDP_TRANSF_I"/>
    <property type="match status" value="1"/>
</dbReference>
<evidence type="ECO:0000256" key="12">
    <source>
        <dbReference type="ARBA" id="ARBA00023277"/>
    </source>
</evidence>
<keyword evidence="9 14" id="KW-0479">Metal-binding</keyword>
<keyword evidence="18" id="KW-1185">Reference proteome</keyword>
<dbReference type="Gene3D" id="3.30.428.10">
    <property type="entry name" value="HIT-like"/>
    <property type="match status" value="2"/>
</dbReference>
<evidence type="ECO:0000256" key="7">
    <source>
        <dbReference type="ARBA" id="ARBA00022679"/>
    </source>
</evidence>
<sequence length="363" mass="40593">MHCQELFKPDGRQLTLYSRAPITALAAAPSPFAEPLGANPHLRWHPLRGEWVTYAPYRQERTFLPPPQYNPLAATLDPLYPTELPRGDYDVAVFDNRFPALALEARAPPPLIVPTAAARGHCEVVVFTQDARASLGALGLEHIELLLQVWAARTARLAARAPVAYVLPFENRGAEVGVTLHHPHGQIYAYPFVPPVPRRMLEQERAFYEENGTALLVDLAQREVASGARLLYRGQHAVAFVPVCARYPYEVWVTPLAQVGQFAALTPPQRADLARALKTVLLKYEGLWQRPFPYLMAWYQAPTDGQPHPETQLHAQFLPPYRTRERLKYLAGTELAAGLFAMDALPEDKARELQQVAVSLEPP</sequence>
<evidence type="ECO:0000256" key="13">
    <source>
        <dbReference type="NCBIfam" id="TIGR00209"/>
    </source>
</evidence>
<dbReference type="InterPro" id="IPR001937">
    <property type="entry name" value="GalP_UDPtransf1"/>
</dbReference>
<evidence type="ECO:0000313" key="17">
    <source>
        <dbReference type="EMBL" id="MDC8757353.1"/>
    </source>
</evidence>
<evidence type="ECO:0000259" key="15">
    <source>
        <dbReference type="Pfam" id="PF01087"/>
    </source>
</evidence>
<evidence type="ECO:0000256" key="10">
    <source>
        <dbReference type="ARBA" id="ARBA00022833"/>
    </source>
</evidence>
<evidence type="ECO:0000256" key="9">
    <source>
        <dbReference type="ARBA" id="ARBA00022723"/>
    </source>
</evidence>
<dbReference type="InterPro" id="IPR005849">
    <property type="entry name" value="GalP_Utransf_N"/>
</dbReference>
<evidence type="ECO:0000256" key="5">
    <source>
        <dbReference type="ARBA" id="ARBA00012384"/>
    </source>
</evidence>
<keyword evidence="12 14" id="KW-0119">Carbohydrate metabolism</keyword>
<comment type="similarity">
    <text evidence="4 14">Belongs to the galactose-1-phosphate uridylyltransferase type 1 family.</text>
</comment>
<feature type="domain" description="Galactose-1-phosphate uridyl transferase C-terminal" evidence="16">
    <location>
        <begin position="203"/>
        <end position="356"/>
    </location>
</feature>
<evidence type="ECO:0000256" key="3">
    <source>
        <dbReference type="ARBA" id="ARBA00004947"/>
    </source>
</evidence>
<dbReference type="EMBL" id="JAQQXR010000002">
    <property type="protein sequence ID" value="MDC8757353.1"/>
    <property type="molecule type" value="Genomic_DNA"/>
</dbReference>
<dbReference type="InterPro" id="IPR036265">
    <property type="entry name" value="HIT-like_sf"/>
</dbReference>
<organism evidence="17 18">
    <name type="scientific">Janthinobacterium fluminis</name>
    <dbReference type="NCBI Taxonomy" id="2987524"/>
    <lineage>
        <taxon>Bacteria</taxon>
        <taxon>Pseudomonadati</taxon>
        <taxon>Pseudomonadota</taxon>
        <taxon>Betaproteobacteria</taxon>
        <taxon>Burkholderiales</taxon>
        <taxon>Oxalobacteraceae</taxon>
        <taxon>Janthinobacterium</taxon>
    </lineage>
</organism>
<comment type="catalytic activity">
    <reaction evidence="1 14">
        <text>alpha-D-galactose 1-phosphate + UDP-alpha-D-glucose = alpha-D-glucose 1-phosphate + UDP-alpha-D-galactose</text>
        <dbReference type="Rhea" id="RHEA:13989"/>
        <dbReference type="ChEBI" id="CHEBI:58336"/>
        <dbReference type="ChEBI" id="CHEBI:58601"/>
        <dbReference type="ChEBI" id="CHEBI:58885"/>
        <dbReference type="ChEBI" id="CHEBI:66914"/>
        <dbReference type="EC" id="2.7.7.12"/>
    </reaction>
</comment>
<evidence type="ECO:0000256" key="6">
    <source>
        <dbReference type="ARBA" id="ARBA00016340"/>
    </source>
</evidence>
<dbReference type="InterPro" id="IPR005850">
    <property type="entry name" value="GalP_Utransf_C"/>
</dbReference>
<comment type="caution">
    <text evidence="17">The sequence shown here is derived from an EMBL/GenBank/DDBJ whole genome shotgun (WGS) entry which is preliminary data.</text>
</comment>
<keyword evidence="8 14" id="KW-0548">Nucleotidyltransferase</keyword>
<dbReference type="RefSeq" id="WP_273670031.1">
    <property type="nucleotide sequence ID" value="NZ_JAQQXR010000002.1"/>
</dbReference>
<dbReference type="PANTHER" id="PTHR11943">
    <property type="entry name" value="GALACTOSE-1-PHOSPHATE URIDYLYLTRANSFERASE"/>
    <property type="match status" value="1"/>
</dbReference>
<dbReference type="NCBIfam" id="TIGR00209">
    <property type="entry name" value="galT_1"/>
    <property type="match status" value="1"/>
</dbReference>
<gene>
    <name evidence="17" type="primary">galT</name>
    <name evidence="17" type="ORF">OIK44_07115</name>
</gene>
<dbReference type="EC" id="2.7.7.12" evidence="5 13"/>
<feature type="domain" description="Galactose-1-phosphate uridyl transferase N-terminal" evidence="15">
    <location>
        <begin position="40"/>
        <end position="194"/>
    </location>
</feature>
<evidence type="ECO:0000256" key="14">
    <source>
        <dbReference type="RuleBase" id="RU000506"/>
    </source>
</evidence>
<dbReference type="Proteomes" id="UP001221208">
    <property type="component" value="Unassembled WGS sequence"/>
</dbReference>